<proteinExistence type="predicted"/>
<dbReference type="Proteomes" id="UP000241890">
    <property type="component" value="Unassembled WGS sequence"/>
</dbReference>
<keyword evidence="4" id="KW-1185">Reference proteome</keyword>
<name>A0A2R5GFM8_9STRA</name>
<dbReference type="Pfam" id="PF00615">
    <property type="entry name" value="RGS"/>
    <property type="match status" value="2"/>
</dbReference>
<feature type="compositionally biased region" description="Low complexity" evidence="1">
    <location>
        <begin position="1"/>
        <end position="13"/>
    </location>
</feature>
<evidence type="ECO:0000256" key="1">
    <source>
        <dbReference type="SAM" id="MobiDB-lite"/>
    </source>
</evidence>
<feature type="compositionally biased region" description="Acidic residues" evidence="1">
    <location>
        <begin position="129"/>
        <end position="141"/>
    </location>
</feature>
<feature type="compositionally biased region" description="Basic and acidic residues" evidence="1">
    <location>
        <begin position="116"/>
        <end position="128"/>
    </location>
</feature>
<dbReference type="EMBL" id="BEYU01000031">
    <property type="protein sequence ID" value="GBG27443.1"/>
    <property type="molecule type" value="Genomic_DNA"/>
</dbReference>
<dbReference type="InterPro" id="IPR016137">
    <property type="entry name" value="RGS"/>
</dbReference>
<feature type="domain" description="RGS" evidence="2">
    <location>
        <begin position="596"/>
        <end position="735"/>
    </location>
</feature>
<dbReference type="SUPFAM" id="SSF48097">
    <property type="entry name" value="Regulator of G-protein signaling, RGS"/>
    <property type="match status" value="2"/>
</dbReference>
<dbReference type="SMART" id="SM00315">
    <property type="entry name" value="RGS"/>
    <property type="match status" value="2"/>
</dbReference>
<sequence length="753" mass="83998">MGCASSAEAAAAARPRDGGHGGLPAGDDDVNAAAETPDKFEARVRVPTLTGEDVLQNNDRKDFENGYRSGGETPKTPMSEGVESHGTVESRHRQEAARRNEAKAQEHAGPAADLYSHLDIDFDEHPCGEDSDILDDEDTDSDTNTGSFYSQRSKGNGSKKRRSARNSLRPSFRMSRKHLSKLHTEWGAEELEVGSVQRKRRLSEQSLARVMQDSTIRERFEAYLKSENVGNVLETWDALQSFGRRPEAACAKKPTQERAQELYELFFCEQQLQMQNNMLLSIVSRETIRDLSIDLMIDKSGRVNQHNVSIIDNAFRVLHLRVHNSLKYEFLPGFLISEQFQSLYENYQPTEKSTIDLRFDNGLDLKQSEPLRIDVKPVPQMGEEDIKSRSHVLGQQLEVVELHDELETLCESGLDEESKLRRLNRVLHRYASPKQDLIHPRIKALDELYAQLVSQQGEHTGASPSATSMVLVAKLPSDLDRILGPVRESVLNRIGQRLVPAFKRSSTYKKMISHTSSGLASIATPSAPDDLERQSSTETFNSSAPAEASPGIGAAALSPSTGQTIANLECLQTYCENVNVRPGLFGFSRAPQGEVTLDEVLSSAYGALQFKRFARRLFQEENVLFLVKARQFRANASSAVSHDVYELLHFAQEICNQYITPGSPLEINISDTQRSDTLDEFHRLSTAFFEGLKSGGGAPDLRAEDLGHLFDVAVQEIRTIVLRGLWDEFRDDATYGNGVQVKFETARSKINLD</sequence>
<dbReference type="PROSITE" id="PS50132">
    <property type="entry name" value="RGS"/>
    <property type="match status" value="2"/>
</dbReference>
<dbReference type="PANTHER" id="PTHR10845:SF192">
    <property type="entry name" value="DOUBLE HIT, ISOFORM B"/>
    <property type="match status" value="1"/>
</dbReference>
<protein>
    <submittedName>
        <fullName evidence="3">Regulator of G-protein signaling 5</fullName>
    </submittedName>
</protein>
<feature type="compositionally biased region" description="Polar residues" evidence="1">
    <location>
        <begin position="144"/>
        <end position="156"/>
    </location>
</feature>
<dbReference type="AlphaFoldDB" id="A0A2R5GFM8"/>
<dbReference type="Gene3D" id="1.10.167.10">
    <property type="entry name" value="Regulator of G-protein Signalling 4, domain 2"/>
    <property type="match status" value="2"/>
</dbReference>
<dbReference type="InterPro" id="IPR036305">
    <property type="entry name" value="RGS_sf"/>
</dbReference>
<feature type="domain" description="RGS" evidence="2">
    <location>
        <begin position="206"/>
        <end position="344"/>
    </location>
</feature>
<feature type="region of interest" description="Disordered" evidence="1">
    <location>
        <begin position="519"/>
        <end position="553"/>
    </location>
</feature>
<gene>
    <name evidence="3" type="ORF">FCC1311_036642</name>
</gene>
<evidence type="ECO:0000313" key="4">
    <source>
        <dbReference type="Proteomes" id="UP000241890"/>
    </source>
</evidence>
<evidence type="ECO:0000313" key="3">
    <source>
        <dbReference type="EMBL" id="GBG27443.1"/>
    </source>
</evidence>
<dbReference type="PANTHER" id="PTHR10845">
    <property type="entry name" value="REGULATOR OF G PROTEIN SIGNALING"/>
    <property type="match status" value="1"/>
</dbReference>
<reference evidence="3 4" key="1">
    <citation type="submission" date="2017-12" db="EMBL/GenBank/DDBJ databases">
        <title>Sequencing, de novo assembly and annotation of complete genome of a new Thraustochytrid species, strain FCC1311.</title>
        <authorList>
            <person name="Sedici K."/>
            <person name="Godart F."/>
            <person name="Aiese Cigliano R."/>
            <person name="Sanseverino W."/>
            <person name="Barakat M."/>
            <person name="Ortet P."/>
            <person name="Marechal E."/>
            <person name="Cagnac O."/>
            <person name="Amato A."/>
        </authorList>
    </citation>
    <scope>NUCLEOTIDE SEQUENCE [LARGE SCALE GENOMIC DNA]</scope>
</reference>
<dbReference type="InParanoid" id="A0A2R5GFM8"/>
<organism evidence="3 4">
    <name type="scientific">Hondaea fermentalgiana</name>
    <dbReference type="NCBI Taxonomy" id="2315210"/>
    <lineage>
        <taxon>Eukaryota</taxon>
        <taxon>Sar</taxon>
        <taxon>Stramenopiles</taxon>
        <taxon>Bigyra</taxon>
        <taxon>Labyrinthulomycetes</taxon>
        <taxon>Thraustochytrida</taxon>
        <taxon>Thraustochytriidae</taxon>
        <taxon>Hondaea</taxon>
    </lineage>
</organism>
<dbReference type="OrthoDB" id="196547at2759"/>
<accession>A0A2R5GFM8</accession>
<dbReference type="InterPro" id="IPR044926">
    <property type="entry name" value="RGS_subdomain_2"/>
</dbReference>
<feature type="compositionally biased region" description="Basic and acidic residues" evidence="1">
    <location>
        <begin position="82"/>
        <end position="106"/>
    </location>
</feature>
<evidence type="ECO:0000259" key="2">
    <source>
        <dbReference type="PROSITE" id="PS50132"/>
    </source>
</evidence>
<comment type="caution">
    <text evidence="3">The sequence shown here is derived from an EMBL/GenBank/DDBJ whole genome shotgun (WGS) entry which is preliminary data.</text>
</comment>
<feature type="region of interest" description="Disordered" evidence="1">
    <location>
        <begin position="1"/>
        <end position="174"/>
    </location>
</feature>